<dbReference type="PROSITE" id="PS00623">
    <property type="entry name" value="GMC_OXRED_1"/>
    <property type="match status" value="1"/>
</dbReference>
<evidence type="ECO:0000256" key="2">
    <source>
        <dbReference type="ARBA" id="ARBA00010790"/>
    </source>
</evidence>
<comment type="cofactor">
    <cofactor evidence="1">
        <name>FAD</name>
        <dbReference type="ChEBI" id="CHEBI:57692"/>
    </cofactor>
</comment>
<dbReference type="Gene3D" id="3.50.50.60">
    <property type="entry name" value="FAD/NAD(P)-binding domain"/>
    <property type="match status" value="1"/>
</dbReference>
<dbReference type="PROSITE" id="PS00624">
    <property type="entry name" value="GMC_OXRED_2"/>
    <property type="match status" value="1"/>
</dbReference>
<dbReference type="Gene3D" id="3.30.410.40">
    <property type="match status" value="1"/>
</dbReference>
<evidence type="ECO:0000259" key="6">
    <source>
        <dbReference type="PROSITE" id="PS00623"/>
    </source>
</evidence>
<keyword evidence="4 5" id="KW-0274">FAD</keyword>
<evidence type="ECO:0000256" key="1">
    <source>
        <dbReference type="ARBA" id="ARBA00001974"/>
    </source>
</evidence>
<dbReference type="InterPro" id="IPR036188">
    <property type="entry name" value="FAD/NAD-bd_sf"/>
</dbReference>
<dbReference type="RefSeq" id="WP_189003982.1">
    <property type="nucleotide sequence ID" value="NZ_BMOD01000012.1"/>
</dbReference>
<feature type="domain" description="Glucose-methanol-choline oxidoreductase N-terminal" evidence="6">
    <location>
        <begin position="86"/>
        <end position="109"/>
    </location>
</feature>
<dbReference type="PIRSF" id="PIRSF000137">
    <property type="entry name" value="Alcohol_oxidase"/>
    <property type="match status" value="1"/>
</dbReference>
<feature type="domain" description="Glucose-methanol-choline oxidoreductase N-terminal" evidence="7">
    <location>
        <begin position="261"/>
        <end position="275"/>
    </location>
</feature>
<proteinExistence type="inferred from homology"/>
<evidence type="ECO:0000259" key="7">
    <source>
        <dbReference type="PROSITE" id="PS00624"/>
    </source>
</evidence>
<evidence type="ECO:0000256" key="4">
    <source>
        <dbReference type="ARBA" id="ARBA00022827"/>
    </source>
</evidence>
<dbReference type="Pfam" id="PF00732">
    <property type="entry name" value="GMC_oxred_N"/>
    <property type="match status" value="1"/>
</dbReference>
<dbReference type="EMBL" id="BMOD01000012">
    <property type="protein sequence ID" value="GGJ42847.1"/>
    <property type="molecule type" value="Genomic_DNA"/>
</dbReference>
<dbReference type="PANTHER" id="PTHR11552">
    <property type="entry name" value="GLUCOSE-METHANOL-CHOLINE GMC OXIDOREDUCTASE"/>
    <property type="match status" value="1"/>
</dbReference>
<accession>A0ABQ2D259</accession>
<evidence type="ECO:0000313" key="8">
    <source>
        <dbReference type="EMBL" id="GGJ42847.1"/>
    </source>
</evidence>
<dbReference type="InterPro" id="IPR007867">
    <property type="entry name" value="GMC_OxRtase_C"/>
</dbReference>
<dbReference type="Pfam" id="PF05199">
    <property type="entry name" value="GMC_oxred_C"/>
    <property type="match status" value="1"/>
</dbReference>
<dbReference type="InterPro" id="IPR000172">
    <property type="entry name" value="GMC_OxRdtase_N"/>
</dbReference>
<dbReference type="SUPFAM" id="SSF54373">
    <property type="entry name" value="FAD-linked reductases, C-terminal domain"/>
    <property type="match status" value="1"/>
</dbReference>
<keyword evidence="3 5" id="KW-0285">Flavoprotein</keyword>
<comment type="similarity">
    <text evidence="2 5">Belongs to the GMC oxidoreductase family.</text>
</comment>
<evidence type="ECO:0000313" key="9">
    <source>
        <dbReference type="Proteomes" id="UP000632222"/>
    </source>
</evidence>
<evidence type="ECO:0000256" key="3">
    <source>
        <dbReference type="ARBA" id="ARBA00022630"/>
    </source>
</evidence>
<gene>
    <name evidence="8" type="ORF">GCM10008938_31330</name>
</gene>
<dbReference type="PANTHER" id="PTHR11552:SF147">
    <property type="entry name" value="CHOLINE DEHYDROGENASE, MITOCHONDRIAL"/>
    <property type="match status" value="1"/>
</dbReference>
<organism evidence="8 9">
    <name type="scientific">Deinococcus roseus</name>
    <dbReference type="NCBI Taxonomy" id="392414"/>
    <lineage>
        <taxon>Bacteria</taxon>
        <taxon>Thermotogati</taxon>
        <taxon>Deinococcota</taxon>
        <taxon>Deinococci</taxon>
        <taxon>Deinococcales</taxon>
        <taxon>Deinococcaceae</taxon>
        <taxon>Deinococcus</taxon>
    </lineage>
</organism>
<name>A0ABQ2D259_9DEIO</name>
<dbReference type="Proteomes" id="UP000632222">
    <property type="component" value="Unassembled WGS sequence"/>
</dbReference>
<evidence type="ECO:0000256" key="5">
    <source>
        <dbReference type="RuleBase" id="RU003968"/>
    </source>
</evidence>
<reference evidence="9" key="1">
    <citation type="journal article" date="2019" name="Int. J. Syst. Evol. Microbiol.">
        <title>The Global Catalogue of Microorganisms (GCM) 10K type strain sequencing project: providing services to taxonomists for standard genome sequencing and annotation.</title>
        <authorList>
            <consortium name="The Broad Institute Genomics Platform"/>
            <consortium name="The Broad Institute Genome Sequencing Center for Infectious Disease"/>
            <person name="Wu L."/>
            <person name="Ma J."/>
        </authorList>
    </citation>
    <scope>NUCLEOTIDE SEQUENCE [LARGE SCALE GENOMIC DNA]</scope>
    <source>
        <strain evidence="9">JCM 14370</strain>
    </source>
</reference>
<protein>
    <submittedName>
        <fullName evidence="8">Dehydrogenase</fullName>
    </submittedName>
</protein>
<sequence>MTPVVSHDVLVVGGGAAGAVLASRLSEHPDCRVLLLEAGPAEPAEASQQKAILNPLQPAVLPGLNWKIRTFIRSESAGAIWHCEAGKLLGGSSAVNTVQALRGLPADHDAWAAELTDPGWSWEGVLPFYRKLEDDPAGPDTLHGRGGPVPIRRESKAELTSLQQAFWQSCIQHGFSETPDHNDPHSRGVGMIPKNVLQGVRMSAVHTHLAAAKGRPNLQVVTGVQVHRLLWDRAGRCLGIEGDARGHKVQFQADHLVLCAGALHTPALLMRSGIGPAEALRILDVPIRVHLPGVGQNLQDHPGVGIWGVPAPGLSQGAEPLHQALLRWTSSQASAAPDLHLRLLGGLDPQALFPERVSTVGLPQMGGLHVCLMNSASRGSVRLVSADPHTPPRVALNLLSDAQDMPPLKEGVRLAWALLQQSPLQQAFYQVFGWSERLMRSEVALERAITTYVRPSAHLGGTARMGLFPDLDAATTPTGQVYGVDNLWIADASLFPTLPSAPPHLSCLMVAEKIAAGLQEKLHAC</sequence>
<dbReference type="InterPro" id="IPR012132">
    <property type="entry name" value="GMC_OxRdtase"/>
</dbReference>
<comment type="caution">
    <text evidence="8">The sequence shown here is derived from an EMBL/GenBank/DDBJ whole genome shotgun (WGS) entry which is preliminary data.</text>
</comment>
<dbReference type="SUPFAM" id="SSF51905">
    <property type="entry name" value="FAD/NAD(P)-binding domain"/>
    <property type="match status" value="1"/>
</dbReference>
<keyword evidence="9" id="KW-1185">Reference proteome</keyword>